<dbReference type="RefSeq" id="WP_369455088.1">
    <property type="nucleotide sequence ID" value="NZ_JBGCUO010000001.1"/>
</dbReference>
<dbReference type="EMBL" id="JBGCUO010000001">
    <property type="protein sequence ID" value="MEY1661839.1"/>
    <property type="molecule type" value="Genomic_DNA"/>
</dbReference>
<dbReference type="Proteomes" id="UP001562065">
    <property type="component" value="Unassembled WGS sequence"/>
</dbReference>
<dbReference type="InterPro" id="IPR050266">
    <property type="entry name" value="AB_hydrolase_sf"/>
</dbReference>
<comment type="caution">
    <text evidence="2">The sequence shown here is derived from an EMBL/GenBank/DDBJ whole genome shotgun (WGS) entry which is preliminary data.</text>
</comment>
<reference evidence="2 3" key="1">
    <citation type="submission" date="2024-07" db="EMBL/GenBank/DDBJ databases">
        <authorList>
            <person name="Ren Q."/>
        </authorList>
    </citation>
    <scope>NUCLEOTIDE SEQUENCE [LARGE SCALE GENOMIC DNA]</scope>
    <source>
        <strain evidence="2 3">REN37</strain>
    </source>
</reference>
<name>A0ABV4AG82_9GAMM</name>
<dbReference type="Pfam" id="PF00561">
    <property type="entry name" value="Abhydrolase_1"/>
    <property type="match status" value="1"/>
</dbReference>
<keyword evidence="2" id="KW-0378">Hydrolase</keyword>
<dbReference type="InterPro" id="IPR029058">
    <property type="entry name" value="AB_hydrolase_fold"/>
</dbReference>
<dbReference type="GO" id="GO:0016787">
    <property type="term" value="F:hydrolase activity"/>
    <property type="evidence" value="ECO:0007669"/>
    <property type="project" value="UniProtKB-KW"/>
</dbReference>
<sequence length="324" mass="36278">MHAERSTQSMLDTVATPYLQKSSHGTDLAELKAWQPRRTLWNYVRRGQTMLSGLQRKHLWQDQHRITYLEGGQRQGEPLLLLHGFGANKENWLFLAALLGSQYRLIIPDLPGFGESHFIATSDYRLATQADRVARLMAQLELPAAHLVGNSMGGAIAGIVAARYPQQVASLTLMNAAGLAGANPSRFEAALRDGRNPLIPRNLLDVIALFRITTHRNRQALTSVLSPVLAPDMTHRYPVNHRIFRDMLAVDEDPLALFSSINCPTLIMWGDQDQVLDVSAADSFKQLIPHAQMKIFKEVGHLPMLEVPLPTARALKRFWHGLKH</sequence>
<proteinExistence type="predicted"/>
<keyword evidence="3" id="KW-1185">Reference proteome</keyword>
<dbReference type="PANTHER" id="PTHR43798:SF5">
    <property type="entry name" value="MONOACYLGLYCEROL LIPASE ABHD6"/>
    <property type="match status" value="1"/>
</dbReference>
<evidence type="ECO:0000313" key="2">
    <source>
        <dbReference type="EMBL" id="MEY1661839.1"/>
    </source>
</evidence>
<protein>
    <submittedName>
        <fullName evidence="2">Alpha/beta fold hydrolase</fullName>
    </submittedName>
</protein>
<dbReference type="PRINTS" id="PR00111">
    <property type="entry name" value="ABHYDROLASE"/>
</dbReference>
<gene>
    <name evidence="2" type="ORF">AB5I84_06715</name>
</gene>
<evidence type="ECO:0000259" key="1">
    <source>
        <dbReference type="Pfam" id="PF00561"/>
    </source>
</evidence>
<dbReference type="PANTHER" id="PTHR43798">
    <property type="entry name" value="MONOACYLGLYCEROL LIPASE"/>
    <property type="match status" value="1"/>
</dbReference>
<dbReference type="Gene3D" id="3.40.50.1820">
    <property type="entry name" value="alpha/beta hydrolase"/>
    <property type="match status" value="1"/>
</dbReference>
<feature type="domain" description="AB hydrolase-1" evidence="1">
    <location>
        <begin position="78"/>
        <end position="306"/>
    </location>
</feature>
<dbReference type="InterPro" id="IPR000073">
    <property type="entry name" value="AB_hydrolase_1"/>
</dbReference>
<dbReference type="SUPFAM" id="SSF53474">
    <property type="entry name" value="alpha/beta-Hydrolases"/>
    <property type="match status" value="1"/>
</dbReference>
<organism evidence="2 3">
    <name type="scientific">Isoalcanivorax beigongshangi</name>
    <dbReference type="NCBI Taxonomy" id="3238810"/>
    <lineage>
        <taxon>Bacteria</taxon>
        <taxon>Pseudomonadati</taxon>
        <taxon>Pseudomonadota</taxon>
        <taxon>Gammaproteobacteria</taxon>
        <taxon>Oceanospirillales</taxon>
        <taxon>Alcanivoracaceae</taxon>
        <taxon>Isoalcanivorax</taxon>
    </lineage>
</organism>
<evidence type="ECO:0000313" key="3">
    <source>
        <dbReference type="Proteomes" id="UP001562065"/>
    </source>
</evidence>
<accession>A0ABV4AG82</accession>